<evidence type="ECO:0000256" key="1">
    <source>
        <dbReference type="ARBA" id="ARBA00006174"/>
    </source>
</evidence>
<dbReference type="Gene3D" id="1.10.4100.10">
    <property type="entry name" value="2-methylcitrate dehydratase PrpD"/>
    <property type="match status" value="1"/>
</dbReference>
<evidence type="ECO:0000259" key="2">
    <source>
        <dbReference type="Pfam" id="PF03972"/>
    </source>
</evidence>
<evidence type="ECO:0000259" key="3">
    <source>
        <dbReference type="Pfam" id="PF19305"/>
    </source>
</evidence>
<dbReference type="Pfam" id="PF03972">
    <property type="entry name" value="MmgE_PrpD_N"/>
    <property type="match status" value="1"/>
</dbReference>
<dbReference type="Gene3D" id="3.30.1330.120">
    <property type="entry name" value="2-methylcitrate dehydratase PrpD"/>
    <property type="match status" value="1"/>
</dbReference>
<gene>
    <name evidence="4" type="ORF">EV686_101735</name>
</gene>
<feature type="domain" description="MmgE/PrpD N-terminal" evidence="2">
    <location>
        <begin position="14"/>
        <end position="251"/>
    </location>
</feature>
<dbReference type="EMBL" id="SMBX01000001">
    <property type="protein sequence ID" value="TCV03271.1"/>
    <property type="molecule type" value="Genomic_DNA"/>
</dbReference>
<dbReference type="PANTHER" id="PTHR16943:SF8">
    <property type="entry name" value="2-METHYLCITRATE DEHYDRATASE"/>
    <property type="match status" value="1"/>
</dbReference>
<keyword evidence="5" id="KW-1185">Reference proteome</keyword>
<accession>A0A4R3VG99</accession>
<dbReference type="InterPro" id="IPR045337">
    <property type="entry name" value="MmgE_PrpD_C"/>
</dbReference>
<dbReference type="GO" id="GO:0016829">
    <property type="term" value="F:lyase activity"/>
    <property type="evidence" value="ECO:0007669"/>
    <property type="project" value="InterPro"/>
</dbReference>
<sequence length="462" mass="49359">MENTPQPSGATFRLSEWCANVPAQWSKAELGSASIAFIDTIAVMLAGSSQPAQQDFSEAVLALDGGNGKATVAGRSLAASVPWAAMINGCAAHQLDFDDVLDPSMSHPSAVLVPAILALAQSRANSGKDCLDAYIVGLEVLARLGEAMNLAHYSNGWHATSTLGAMAAAAACSRLLRLDVRRTQMAISLASSMAGGSKCQFGTFAKPMHAGMAAKNGIISAHLSSMGTDAIEEPLEGPWGYIALTCGSEAPGFARVLQKLGKQSAMEEHGVSIKLYPCCNSTHRPIDALLAVLAQHAFAIEDIARIEVHISEIAARNLRYSRPETPAQARFSLEYCLAIALRQRNGPGPADFTPHAVLDTEVQSLLPLMDIRTDPELAMPGSAGEAPHRIHLTVHLKDGRKIDQRMEHPLGHPKNPVGQDTLRRKFDACVKDVLGEDKADSLWRQLSALEQQQDINTLMALL</sequence>
<dbReference type="Pfam" id="PF19305">
    <property type="entry name" value="MmgE_PrpD_C"/>
    <property type="match status" value="1"/>
</dbReference>
<dbReference type="InterPro" id="IPR042188">
    <property type="entry name" value="MmgE/PrpD_sf_2"/>
</dbReference>
<dbReference type="OrthoDB" id="8680281at2"/>
<dbReference type="PANTHER" id="PTHR16943">
    <property type="entry name" value="2-METHYLCITRATE DEHYDRATASE-RELATED"/>
    <property type="match status" value="1"/>
</dbReference>
<dbReference type="RefSeq" id="WP_132473558.1">
    <property type="nucleotide sequence ID" value="NZ_JBEBWM010000072.1"/>
</dbReference>
<feature type="domain" description="MmgE/PrpD C-terminal" evidence="3">
    <location>
        <begin position="276"/>
        <end position="442"/>
    </location>
</feature>
<proteinExistence type="inferred from homology"/>
<dbReference type="AlphaFoldDB" id="A0A4R3VG99"/>
<name>A0A4R3VG99_9BURK</name>
<organism evidence="4 5">
    <name type="scientific">Paracandidimonas soli</name>
    <dbReference type="NCBI Taxonomy" id="1917182"/>
    <lineage>
        <taxon>Bacteria</taxon>
        <taxon>Pseudomonadati</taxon>
        <taxon>Pseudomonadota</taxon>
        <taxon>Betaproteobacteria</taxon>
        <taxon>Burkholderiales</taxon>
        <taxon>Alcaligenaceae</taxon>
        <taxon>Paracandidimonas</taxon>
    </lineage>
</organism>
<comment type="caution">
    <text evidence="4">The sequence shown here is derived from an EMBL/GenBank/DDBJ whole genome shotgun (WGS) entry which is preliminary data.</text>
</comment>
<dbReference type="InterPro" id="IPR045336">
    <property type="entry name" value="MmgE_PrpD_N"/>
</dbReference>
<dbReference type="InterPro" id="IPR005656">
    <property type="entry name" value="MmgE_PrpD"/>
</dbReference>
<comment type="similarity">
    <text evidence="1">Belongs to the PrpD family.</text>
</comment>
<protein>
    <submittedName>
        <fullName evidence="4">2-methylcitrate dehydratase PrpD</fullName>
    </submittedName>
</protein>
<dbReference type="SUPFAM" id="SSF103378">
    <property type="entry name" value="2-methylcitrate dehydratase PrpD"/>
    <property type="match status" value="1"/>
</dbReference>
<evidence type="ECO:0000313" key="5">
    <source>
        <dbReference type="Proteomes" id="UP000294692"/>
    </source>
</evidence>
<reference evidence="4 5" key="1">
    <citation type="submission" date="2019-03" db="EMBL/GenBank/DDBJ databases">
        <title>Genomic Encyclopedia of Type Strains, Phase IV (KMG-IV): sequencing the most valuable type-strain genomes for metagenomic binning, comparative biology and taxonomic classification.</title>
        <authorList>
            <person name="Goeker M."/>
        </authorList>
    </citation>
    <scope>NUCLEOTIDE SEQUENCE [LARGE SCALE GENOMIC DNA]</scope>
    <source>
        <strain evidence="4 5">DSM 100048</strain>
    </source>
</reference>
<dbReference type="InterPro" id="IPR036148">
    <property type="entry name" value="MmgE/PrpD_sf"/>
</dbReference>
<dbReference type="InterPro" id="IPR042183">
    <property type="entry name" value="MmgE/PrpD_sf_1"/>
</dbReference>
<evidence type="ECO:0000313" key="4">
    <source>
        <dbReference type="EMBL" id="TCV03271.1"/>
    </source>
</evidence>
<dbReference type="Proteomes" id="UP000294692">
    <property type="component" value="Unassembled WGS sequence"/>
</dbReference>